<dbReference type="Gene3D" id="3.30.160.70">
    <property type="entry name" value="Methylated DNA-protein cysteine methyltransferase domain"/>
    <property type="match status" value="1"/>
</dbReference>
<dbReference type="SUPFAM" id="SSF53155">
    <property type="entry name" value="Methylated DNA-protein cysteine methyltransferase domain"/>
    <property type="match status" value="1"/>
</dbReference>
<evidence type="ECO:0000313" key="1">
    <source>
        <dbReference type="EMBL" id="MET3584385.1"/>
    </source>
</evidence>
<accession>A0ABV2H1G7</accession>
<keyword evidence="1" id="KW-0489">Methyltransferase</keyword>
<protein>
    <submittedName>
        <fullName evidence="1">O6-methylguanine-DNA--protein-cysteine methyltransferase</fullName>
    </submittedName>
</protein>
<dbReference type="Proteomes" id="UP001549031">
    <property type="component" value="Unassembled WGS sequence"/>
</dbReference>
<keyword evidence="2" id="KW-1185">Reference proteome</keyword>
<dbReference type="GO" id="GO:0008168">
    <property type="term" value="F:methyltransferase activity"/>
    <property type="evidence" value="ECO:0007669"/>
    <property type="project" value="UniProtKB-KW"/>
</dbReference>
<reference evidence="1 2" key="1">
    <citation type="submission" date="2024-06" db="EMBL/GenBank/DDBJ databases">
        <title>Genomic Encyclopedia of Type Strains, Phase IV (KMG-IV): sequencing the most valuable type-strain genomes for metagenomic binning, comparative biology and taxonomic classification.</title>
        <authorList>
            <person name="Goeker M."/>
        </authorList>
    </citation>
    <scope>NUCLEOTIDE SEQUENCE [LARGE SCALE GENOMIC DNA]</scope>
    <source>
        <strain evidence="1 2">DSM 105042</strain>
    </source>
</reference>
<sequence length="135" mass="14973">MAMHRYYVFGTTAGFCAIAWSNGGISRFQLPTKSAEATERLMSRRLPQAAPGGQTPELSSVIEAVRRYFGGFQIEFSDLALDTADQDAFFRGIYAPLCRVGWGKTTTYGDLAKQLGPARKRRGGSAKPWPTIRYR</sequence>
<keyword evidence="1" id="KW-0808">Transferase</keyword>
<comment type="caution">
    <text evidence="1">The sequence shown here is derived from an EMBL/GenBank/DDBJ whole genome shotgun (WGS) entry which is preliminary data.</text>
</comment>
<organism evidence="1 2">
    <name type="scientific">Pseudorhizobium tarimense</name>
    <dbReference type="NCBI Taxonomy" id="1079109"/>
    <lineage>
        <taxon>Bacteria</taxon>
        <taxon>Pseudomonadati</taxon>
        <taxon>Pseudomonadota</taxon>
        <taxon>Alphaproteobacteria</taxon>
        <taxon>Hyphomicrobiales</taxon>
        <taxon>Rhizobiaceae</taxon>
        <taxon>Rhizobium/Agrobacterium group</taxon>
        <taxon>Pseudorhizobium</taxon>
    </lineage>
</organism>
<dbReference type="InterPro" id="IPR036217">
    <property type="entry name" value="MethylDNA_cys_MeTrfase_DNAb"/>
</dbReference>
<dbReference type="EMBL" id="JBEPLJ010000002">
    <property type="protein sequence ID" value="MET3584385.1"/>
    <property type="molecule type" value="Genomic_DNA"/>
</dbReference>
<gene>
    <name evidence="1" type="ORF">ABID21_000480</name>
</gene>
<dbReference type="GO" id="GO:0032259">
    <property type="term" value="P:methylation"/>
    <property type="evidence" value="ECO:0007669"/>
    <property type="project" value="UniProtKB-KW"/>
</dbReference>
<name>A0ABV2H1G7_9HYPH</name>
<dbReference type="SUPFAM" id="SSF46767">
    <property type="entry name" value="Methylated DNA-protein cysteine methyltransferase, C-terminal domain"/>
    <property type="match status" value="1"/>
</dbReference>
<dbReference type="InterPro" id="IPR036631">
    <property type="entry name" value="MGMT_N_sf"/>
</dbReference>
<evidence type="ECO:0000313" key="2">
    <source>
        <dbReference type="Proteomes" id="UP001549031"/>
    </source>
</evidence>
<proteinExistence type="predicted"/>